<dbReference type="InterPro" id="IPR039426">
    <property type="entry name" value="TonB-dep_rcpt-like"/>
</dbReference>
<reference evidence="10" key="1">
    <citation type="submission" date="2023-03" db="EMBL/GenBank/DDBJ databases">
        <title>Mesosutterella sp. nov. isolated from porcine feces.</title>
        <authorList>
            <person name="Yu S."/>
        </authorList>
    </citation>
    <scope>NUCLEOTIDE SEQUENCE</scope>
    <source>
        <strain evidence="10">AGMB02718</strain>
    </source>
</reference>
<protein>
    <submittedName>
        <fullName evidence="10">TonB-dependent receptor</fullName>
    </submittedName>
</protein>
<keyword evidence="10" id="KW-0675">Receptor</keyword>
<keyword evidence="3 8" id="KW-1134">Transmembrane beta strand</keyword>
<evidence type="ECO:0000256" key="5">
    <source>
        <dbReference type="ARBA" id="ARBA00023077"/>
    </source>
</evidence>
<evidence type="ECO:0000256" key="2">
    <source>
        <dbReference type="ARBA" id="ARBA00022448"/>
    </source>
</evidence>
<dbReference type="RefSeq" id="WP_243377222.1">
    <property type="nucleotide sequence ID" value="NZ_JAKZJU020000001.1"/>
</dbReference>
<keyword evidence="7 8" id="KW-0998">Cell outer membrane</keyword>
<keyword evidence="5" id="KW-0798">TonB box</keyword>
<dbReference type="Gene3D" id="2.40.170.20">
    <property type="entry name" value="TonB-dependent receptor, beta-barrel domain"/>
    <property type="match status" value="1"/>
</dbReference>
<keyword evidence="11" id="KW-1185">Reference proteome</keyword>
<keyword evidence="6 8" id="KW-0472">Membrane</keyword>
<sequence length="433" mass="50056">MLRKRSVFTELEHYFNDDWKVTGKFSYTSNSVMTRMGGASSTSTVLSPSSPNIAGHISDRFDNGGYQIAGSVNLTGKYHLFGRSHDLFGTLSLSKEHMSSTEGYYDASDAFYNGYTFRPWMIAQPDWESPYWRANYRNSFFQRALQLGTRYNFTDKWHLIAGGRYTNFTHYNLADEHNLRRSRSWLTSTKTHRGKVVPYLGLTWDVMPESSLYASYTEIFKPQSYRDENHRTLDPVTGTNYEAGLKQTWFDRRLNTSVALFRITQKNRPIYDSDVNAYHAEGLVRSRGVDFEISGEVLKDWNVFLGYTFNKSEYRETEGRRYQKGGNFSLHTPKHMFRLYTSYRLPGAAHAWTLGGGVSAQTNTSSLYGVKRGGYAIYNANVQYDLNKHCRVSLIGSNLTDRKYYYNQRVSTSGMNNYYGEPRSLWLKVDLKY</sequence>
<comment type="subcellular location">
    <subcellularLocation>
        <location evidence="1 8">Cell outer membrane</location>
        <topology evidence="1 8">Multi-pass membrane protein</topology>
    </subcellularLocation>
</comment>
<organism evidence="10 11">
    <name type="scientific">Mesosutterella faecium</name>
    <dbReference type="NCBI Taxonomy" id="2925194"/>
    <lineage>
        <taxon>Bacteria</taxon>
        <taxon>Pseudomonadati</taxon>
        <taxon>Pseudomonadota</taxon>
        <taxon>Betaproteobacteria</taxon>
        <taxon>Burkholderiales</taxon>
        <taxon>Sutterellaceae</taxon>
        <taxon>Mesosutterella</taxon>
    </lineage>
</organism>
<evidence type="ECO:0000256" key="6">
    <source>
        <dbReference type="ARBA" id="ARBA00023136"/>
    </source>
</evidence>
<evidence type="ECO:0000256" key="7">
    <source>
        <dbReference type="ARBA" id="ARBA00023237"/>
    </source>
</evidence>
<evidence type="ECO:0000256" key="4">
    <source>
        <dbReference type="ARBA" id="ARBA00022692"/>
    </source>
</evidence>
<keyword evidence="2 8" id="KW-0813">Transport</keyword>
<feature type="domain" description="TonB-dependent receptor-like beta-barrel" evidence="9">
    <location>
        <begin position="10"/>
        <end position="399"/>
    </location>
</feature>
<dbReference type="InterPro" id="IPR036942">
    <property type="entry name" value="Beta-barrel_TonB_sf"/>
</dbReference>
<dbReference type="PANTHER" id="PTHR32552">
    <property type="entry name" value="FERRICHROME IRON RECEPTOR-RELATED"/>
    <property type="match status" value="1"/>
</dbReference>
<dbReference type="PANTHER" id="PTHR32552:SF74">
    <property type="entry name" value="HYDROXAMATE SIDEROPHORE RECEPTOR FHUE"/>
    <property type="match status" value="1"/>
</dbReference>
<dbReference type="EMBL" id="JAKZJU020000001">
    <property type="protein sequence ID" value="MDL2060080.1"/>
    <property type="molecule type" value="Genomic_DNA"/>
</dbReference>
<keyword evidence="4 8" id="KW-0812">Transmembrane</keyword>
<comment type="caution">
    <text evidence="10">The sequence shown here is derived from an EMBL/GenBank/DDBJ whole genome shotgun (WGS) entry which is preliminary data.</text>
</comment>
<gene>
    <name evidence="10" type="ORF">MUN46_009055</name>
</gene>
<name>A0ABT7INX7_9BURK</name>
<evidence type="ECO:0000256" key="3">
    <source>
        <dbReference type="ARBA" id="ARBA00022452"/>
    </source>
</evidence>
<dbReference type="InterPro" id="IPR000531">
    <property type="entry name" value="Beta-barrel_TonB"/>
</dbReference>
<proteinExistence type="inferred from homology"/>
<dbReference type="Pfam" id="PF00593">
    <property type="entry name" value="TonB_dep_Rec_b-barrel"/>
    <property type="match status" value="1"/>
</dbReference>
<evidence type="ECO:0000259" key="9">
    <source>
        <dbReference type="Pfam" id="PF00593"/>
    </source>
</evidence>
<dbReference type="PROSITE" id="PS52016">
    <property type="entry name" value="TONB_DEPENDENT_REC_3"/>
    <property type="match status" value="1"/>
</dbReference>
<evidence type="ECO:0000313" key="11">
    <source>
        <dbReference type="Proteomes" id="UP001165481"/>
    </source>
</evidence>
<dbReference type="Proteomes" id="UP001165481">
    <property type="component" value="Unassembled WGS sequence"/>
</dbReference>
<accession>A0ABT7INX7</accession>
<comment type="similarity">
    <text evidence="8">Belongs to the TonB-dependent receptor family.</text>
</comment>
<dbReference type="SUPFAM" id="SSF56935">
    <property type="entry name" value="Porins"/>
    <property type="match status" value="1"/>
</dbReference>
<evidence type="ECO:0000256" key="8">
    <source>
        <dbReference type="PROSITE-ProRule" id="PRU01360"/>
    </source>
</evidence>
<evidence type="ECO:0000256" key="1">
    <source>
        <dbReference type="ARBA" id="ARBA00004571"/>
    </source>
</evidence>
<evidence type="ECO:0000313" key="10">
    <source>
        <dbReference type="EMBL" id="MDL2060080.1"/>
    </source>
</evidence>